<keyword evidence="4 11" id="KW-0732">Signal</keyword>
<comment type="similarity">
    <text evidence="2">Belongs to the quiescin-sulfhydryl oxidase (QSOX) family.</text>
</comment>
<dbReference type="GO" id="GO:0000139">
    <property type="term" value="C:Golgi membrane"/>
    <property type="evidence" value="ECO:0007669"/>
    <property type="project" value="TreeGrafter"/>
</dbReference>
<dbReference type="PROSITE" id="PS51352">
    <property type="entry name" value="THIOREDOXIN_2"/>
    <property type="match status" value="1"/>
</dbReference>
<dbReference type="GO" id="GO:0006457">
    <property type="term" value="P:protein folding"/>
    <property type="evidence" value="ECO:0007669"/>
    <property type="project" value="TreeGrafter"/>
</dbReference>
<feature type="domain" description="ERV/ALR sulfhydryl oxidase" evidence="12">
    <location>
        <begin position="412"/>
        <end position="517"/>
    </location>
</feature>
<dbReference type="Gene3D" id="3.40.30.10">
    <property type="entry name" value="Glutaredoxin"/>
    <property type="match status" value="2"/>
</dbReference>
<keyword evidence="8" id="KW-0325">Glycoprotein</keyword>
<dbReference type="Pfam" id="PF04777">
    <property type="entry name" value="Evr1_Alr"/>
    <property type="match status" value="1"/>
</dbReference>
<dbReference type="InterPro" id="IPR042568">
    <property type="entry name" value="QSOX_FAD-bd_sf"/>
</dbReference>
<feature type="chain" id="PRO_5040203381" description="Sulfhydryl oxidase" evidence="11">
    <location>
        <begin position="23"/>
        <end position="611"/>
    </location>
</feature>
<evidence type="ECO:0000256" key="5">
    <source>
        <dbReference type="ARBA" id="ARBA00022827"/>
    </source>
</evidence>
<evidence type="ECO:0000256" key="4">
    <source>
        <dbReference type="ARBA" id="ARBA00022729"/>
    </source>
</evidence>
<name>A0A9P0E0W2_DIABA</name>
<dbReference type="InterPro" id="IPR013766">
    <property type="entry name" value="Thioredoxin_domain"/>
</dbReference>
<comment type="cofactor">
    <cofactor evidence="1 10">
        <name>FAD</name>
        <dbReference type="ChEBI" id="CHEBI:57692"/>
    </cofactor>
</comment>
<evidence type="ECO:0000256" key="3">
    <source>
        <dbReference type="ARBA" id="ARBA00022630"/>
    </source>
</evidence>
<dbReference type="OrthoDB" id="59470at2759"/>
<dbReference type="InterPro" id="IPR039798">
    <property type="entry name" value="Sulfhydryl_oxidase"/>
</dbReference>
<evidence type="ECO:0000256" key="1">
    <source>
        <dbReference type="ARBA" id="ARBA00001974"/>
    </source>
</evidence>
<evidence type="ECO:0000256" key="11">
    <source>
        <dbReference type="SAM" id="SignalP"/>
    </source>
</evidence>
<evidence type="ECO:0000259" key="13">
    <source>
        <dbReference type="PROSITE" id="PS51352"/>
    </source>
</evidence>
<dbReference type="SUPFAM" id="SSF69000">
    <property type="entry name" value="FAD-dependent thiol oxidase"/>
    <property type="match status" value="1"/>
</dbReference>
<dbReference type="Gene3D" id="1.20.120.310">
    <property type="entry name" value="ERV/ALR sulfhydryl oxidase domain"/>
    <property type="match status" value="1"/>
</dbReference>
<dbReference type="PANTHER" id="PTHR22897:SF8">
    <property type="entry name" value="SULFHYDRYL OXIDASE"/>
    <property type="match status" value="1"/>
</dbReference>
<dbReference type="PANTHER" id="PTHR22897">
    <property type="entry name" value="QUIESCIN Q6-RELATED SULFHYDRYL OXIDASE"/>
    <property type="match status" value="1"/>
</dbReference>
<sequence length="611" mass="69737">MKLLTSTLDLLLLLILIHSTSCAVLRNRTNNEPGLYTSEDDLFILTIDNFNTSIYNSDKAWMVEFYSNWCGFCRRAVPRVKAFGTDVKGWNDLVVVAVLDCANERNAPVCEYFGITRYPTFRYIHEHYMEGPENTGLPVVADSHTNFSEHRKNLVDILIKEQSEGRGKMLPNLQPFKSSDISNIFSTNGGNPELAFLIVQEPGDDAGPSIIMDFHSVKEVVIRYTHNNETNVTTEELPALYLIYKSGDLQHLNISSLNRQGIKFKLREILLSRNIEVPPEVLRNITITDEVTETVNLTQEYLDFEKRIRAAGDTVFQLDLENALRYSLKREVGGNKKISGEKLDALRKYINVLVKYFPFGEKGKHLLKHIQDYVNSSPEIDGHHIAEHIKQADQPGQNVFSGSEQWLGCRGSSSTFRGYPCGLWKLFHFLVTNAALDPSNNQDTKPTVVLEAMHGYIKNYFGCVDCSEHFQDMAKKRKIFEVQSWEESILWLWRAHNEVNKRLSGDASEDPRNKKIQFPSIQRCLKCYKPDGRWQEVEVLSYLKEMYRADKINYMYSDPRIIHQKAVNNKTTDVAAAAAISTSQANRIINTNHGLLLGGLILTIHYSSRLN</sequence>
<dbReference type="InterPro" id="IPR017905">
    <property type="entry name" value="ERV/ALR_sulphydryl_oxidase"/>
</dbReference>
<evidence type="ECO:0000313" key="15">
    <source>
        <dbReference type="Proteomes" id="UP001153709"/>
    </source>
</evidence>
<dbReference type="PROSITE" id="PS51324">
    <property type="entry name" value="ERV_ALR"/>
    <property type="match status" value="1"/>
</dbReference>
<dbReference type="FunFam" id="1.20.120.1960:FF:000001">
    <property type="entry name" value="Sulfhydryl oxidase"/>
    <property type="match status" value="1"/>
</dbReference>
<comment type="catalytic activity">
    <reaction evidence="9 10">
        <text>2 R'C(R)SH + O2 = R'C(R)S-S(R)CR' + H2O2</text>
        <dbReference type="Rhea" id="RHEA:17357"/>
        <dbReference type="ChEBI" id="CHEBI:15379"/>
        <dbReference type="ChEBI" id="CHEBI:16240"/>
        <dbReference type="ChEBI" id="CHEBI:16520"/>
        <dbReference type="ChEBI" id="CHEBI:17412"/>
        <dbReference type="EC" id="1.8.3.2"/>
    </reaction>
</comment>
<keyword evidence="6 10" id="KW-0560">Oxidoreductase</keyword>
<dbReference type="Proteomes" id="UP001153709">
    <property type="component" value="Chromosome 8"/>
</dbReference>
<keyword evidence="7" id="KW-1015">Disulfide bond</keyword>
<protein>
    <recommendedName>
        <fullName evidence="10">Sulfhydryl oxidase</fullName>
        <ecNumber evidence="10">1.8.3.2</ecNumber>
    </recommendedName>
</protein>
<dbReference type="InterPro" id="IPR036249">
    <property type="entry name" value="Thioredoxin-like_sf"/>
</dbReference>
<accession>A0A9P0E0W2</accession>
<keyword evidence="15" id="KW-1185">Reference proteome</keyword>
<evidence type="ECO:0000256" key="6">
    <source>
        <dbReference type="ARBA" id="ARBA00023002"/>
    </source>
</evidence>
<dbReference type="EC" id="1.8.3.2" evidence="10"/>
<keyword evidence="5 10" id="KW-0274">FAD</keyword>
<dbReference type="InterPro" id="IPR040986">
    <property type="entry name" value="QSOX_FAD-bd_dom"/>
</dbReference>
<dbReference type="AlphaFoldDB" id="A0A9P0E0W2"/>
<keyword evidence="3 10" id="KW-0285">Flavoprotein</keyword>
<evidence type="ECO:0000313" key="14">
    <source>
        <dbReference type="EMBL" id="CAH1284797.1"/>
    </source>
</evidence>
<evidence type="ECO:0000256" key="10">
    <source>
        <dbReference type="RuleBase" id="RU371123"/>
    </source>
</evidence>
<dbReference type="GO" id="GO:0003756">
    <property type="term" value="F:protein disulfide isomerase activity"/>
    <property type="evidence" value="ECO:0007669"/>
    <property type="project" value="TreeGrafter"/>
</dbReference>
<dbReference type="Gene3D" id="1.20.120.1960">
    <property type="entry name" value="QSOX sulfhydryl oxidase domain"/>
    <property type="match status" value="1"/>
</dbReference>
<feature type="signal peptide" evidence="11">
    <location>
        <begin position="1"/>
        <end position="22"/>
    </location>
</feature>
<dbReference type="GO" id="GO:0016971">
    <property type="term" value="F:flavin-dependent sulfhydryl oxidase activity"/>
    <property type="evidence" value="ECO:0007669"/>
    <property type="project" value="InterPro"/>
</dbReference>
<dbReference type="FunFam" id="1.20.120.310:FF:000001">
    <property type="entry name" value="Sulfhydryl oxidase"/>
    <property type="match status" value="1"/>
</dbReference>
<evidence type="ECO:0000256" key="9">
    <source>
        <dbReference type="ARBA" id="ARBA00048864"/>
    </source>
</evidence>
<proteinExistence type="inferred from homology"/>
<gene>
    <name evidence="14" type="ORF">DIABBA_LOCUS12081</name>
</gene>
<evidence type="ECO:0000256" key="7">
    <source>
        <dbReference type="ARBA" id="ARBA00023157"/>
    </source>
</evidence>
<organism evidence="14 15">
    <name type="scientific">Diabrotica balteata</name>
    <name type="common">Banded cucumber beetle</name>
    <dbReference type="NCBI Taxonomy" id="107213"/>
    <lineage>
        <taxon>Eukaryota</taxon>
        <taxon>Metazoa</taxon>
        <taxon>Ecdysozoa</taxon>
        <taxon>Arthropoda</taxon>
        <taxon>Hexapoda</taxon>
        <taxon>Insecta</taxon>
        <taxon>Pterygota</taxon>
        <taxon>Neoptera</taxon>
        <taxon>Endopterygota</taxon>
        <taxon>Coleoptera</taxon>
        <taxon>Polyphaga</taxon>
        <taxon>Cucujiformia</taxon>
        <taxon>Chrysomeloidea</taxon>
        <taxon>Chrysomelidae</taxon>
        <taxon>Galerucinae</taxon>
        <taxon>Diabroticina</taxon>
        <taxon>Diabroticites</taxon>
        <taxon>Diabrotica</taxon>
    </lineage>
</organism>
<dbReference type="InterPro" id="IPR036774">
    <property type="entry name" value="ERV/ALR_sulphydryl_oxid_sf"/>
</dbReference>
<feature type="domain" description="Thioredoxin" evidence="13">
    <location>
        <begin position="24"/>
        <end position="160"/>
    </location>
</feature>
<dbReference type="SUPFAM" id="SSF52833">
    <property type="entry name" value="Thioredoxin-like"/>
    <property type="match status" value="1"/>
</dbReference>
<dbReference type="Pfam" id="PF00085">
    <property type="entry name" value="Thioredoxin"/>
    <property type="match status" value="1"/>
</dbReference>
<reference evidence="14" key="1">
    <citation type="submission" date="2022-01" db="EMBL/GenBank/DDBJ databases">
        <authorList>
            <person name="King R."/>
        </authorList>
    </citation>
    <scope>NUCLEOTIDE SEQUENCE</scope>
</reference>
<dbReference type="GO" id="GO:0005615">
    <property type="term" value="C:extracellular space"/>
    <property type="evidence" value="ECO:0007669"/>
    <property type="project" value="TreeGrafter"/>
</dbReference>
<evidence type="ECO:0000259" key="12">
    <source>
        <dbReference type="PROSITE" id="PS51324"/>
    </source>
</evidence>
<dbReference type="Pfam" id="PF18371">
    <property type="entry name" value="FAD_SOX"/>
    <property type="match status" value="1"/>
</dbReference>
<dbReference type="EMBL" id="OU898283">
    <property type="protein sequence ID" value="CAH1284797.1"/>
    <property type="molecule type" value="Genomic_DNA"/>
</dbReference>
<evidence type="ECO:0000256" key="2">
    <source>
        <dbReference type="ARBA" id="ARBA00006041"/>
    </source>
</evidence>
<evidence type="ECO:0000256" key="8">
    <source>
        <dbReference type="ARBA" id="ARBA00023180"/>
    </source>
</evidence>